<evidence type="ECO:0000313" key="3">
    <source>
        <dbReference type="Proteomes" id="UP000792457"/>
    </source>
</evidence>
<evidence type="ECO:0000259" key="1">
    <source>
        <dbReference type="Pfam" id="PF10419"/>
    </source>
</evidence>
<dbReference type="EMBL" id="KZ309044">
    <property type="protein sequence ID" value="KAG8236571.1"/>
    <property type="molecule type" value="Genomic_DNA"/>
</dbReference>
<dbReference type="GO" id="GO:0000127">
    <property type="term" value="C:transcription factor TFIIIC complex"/>
    <property type="evidence" value="ECO:0007669"/>
    <property type="project" value="TreeGrafter"/>
</dbReference>
<reference evidence="2" key="1">
    <citation type="submission" date="2013-04" db="EMBL/GenBank/DDBJ databases">
        <authorList>
            <person name="Qu J."/>
            <person name="Murali S.C."/>
            <person name="Bandaranaike D."/>
            <person name="Bellair M."/>
            <person name="Blankenburg K."/>
            <person name="Chao H."/>
            <person name="Dinh H."/>
            <person name="Doddapaneni H."/>
            <person name="Downs B."/>
            <person name="Dugan-Rocha S."/>
            <person name="Elkadiri S."/>
            <person name="Gnanaolivu R.D."/>
            <person name="Hernandez B."/>
            <person name="Javaid M."/>
            <person name="Jayaseelan J.C."/>
            <person name="Lee S."/>
            <person name="Li M."/>
            <person name="Ming W."/>
            <person name="Munidasa M."/>
            <person name="Muniz J."/>
            <person name="Nguyen L."/>
            <person name="Ongeri F."/>
            <person name="Osuji N."/>
            <person name="Pu L.-L."/>
            <person name="Puazo M."/>
            <person name="Qu C."/>
            <person name="Quiroz J."/>
            <person name="Raj R."/>
            <person name="Weissenberger G."/>
            <person name="Xin Y."/>
            <person name="Zou X."/>
            <person name="Han Y."/>
            <person name="Richards S."/>
            <person name="Worley K."/>
            <person name="Muzny D."/>
            <person name="Gibbs R."/>
        </authorList>
    </citation>
    <scope>NUCLEOTIDE SEQUENCE</scope>
    <source>
        <strain evidence="2">Sampled in the wild</strain>
    </source>
</reference>
<comment type="caution">
    <text evidence="2">The sequence shown here is derived from an EMBL/GenBank/DDBJ whole genome shotgun (WGS) entry which is preliminary data.</text>
</comment>
<dbReference type="OrthoDB" id="1877767at2759"/>
<protein>
    <recommendedName>
        <fullName evidence="1">Transcription factor TFIIIC triple barrel domain-containing protein</fullName>
    </recommendedName>
</protein>
<name>A0A8K0P7C2_LADFU</name>
<dbReference type="InterPro" id="IPR019481">
    <property type="entry name" value="TFIIIC_triple_barrel"/>
</dbReference>
<proteinExistence type="predicted"/>
<feature type="domain" description="Transcription factor TFIIIC triple barrel" evidence="1">
    <location>
        <begin position="9"/>
        <end position="113"/>
    </location>
</feature>
<organism evidence="2 3">
    <name type="scientific">Ladona fulva</name>
    <name type="common">Scarce chaser dragonfly</name>
    <name type="synonym">Libellula fulva</name>
    <dbReference type="NCBI Taxonomy" id="123851"/>
    <lineage>
        <taxon>Eukaryota</taxon>
        <taxon>Metazoa</taxon>
        <taxon>Ecdysozoa</taxon>
        <taxon>Arthropoda</taxon>
        <taxon>Hexapoda</taxon>
        <taxon>Insecta</taxon>
        <taxon>Pterygota</taxon>
        <taxon>Palaeoptera</taxon>
        <taxon>Odonata</taxon>
        <taxon>Epiprocta</taxon>
        <taxon>Anisoptera</taxon>
        <taxon>Libelluloidea</taxon>
        <taxon>Libellulidae</taxon>
        <taxon>Ladona</taxon>
    </lineage>
</organism>
<dbReference type="Proteomes" id="UP000792457">
    <property type="component" value="Unassembled WGS sequence"/>
</dbReference>
<keyword evidence="3" id="KW-1185">Reference proteome</keyword>
<sequence length="217" mass="24085">MSDDESIVEEEYLIYADLRDNDDPNIFKHAESSFKSFALDSDQPLLIIGGQAFVGTYKDTVGTAVFLEEAPSDSEEIDIGSEPSDPLFVKSPSNVLRYVAHTRKTLEMSRVLLIEKKDQAETNNQDDEDGVKDIVDVASQKENECIEPDQKDGNFILSDSVTDVHQEVKNALVSDNCKGEDKVMVGEDNSLMLGNERLVVEEIEQMKINDGSSCSNL</sequence>
<reference evidence="2" key="2">
    <citation type="submission" date="2017-10" db="EMBL/GenBank/DDBJ databases">
        <title>Ladona fulva Genome sequencing and assembly.</title>
        <authorList>
            <person name="Murali S."/>
            <person name="Richards S."/>
            <person name="Bandaranaike D."/>
            <person name="Bellair M."/>
            <person name="Blankenburg K."/>
            <person name="Chao H."/>
            <person name="Dinh H."/>
            <person name="Doddapaneni H."/>
            <person name="Dugan-Rocha S."/>
            <person name="Elkadiri S."/>
            <person name="Gnanaolivu R."/>
            <person name="Hernandez B."/>
            <person name="Skinner E."/>
            <person name="Javaid M."/>
            <person name="Lee S."/>
            <person name="Li M."/>
            <person name="Ming W."/>
            <person name="Munidasa M."/>
            <person name="Muniz J."/>
            <person name="Nguyen L."/>
            <person name="Hughes D."/>
            <person name="Osuji N."/>
            <person name="Pu L.-L."/>
            <person name="Puazo M."/>
            <person name="Qu C."/>
            <person name="Quiroz J."/>
            <person name="Raj R."/>
            <person name="Weissenberger G."/>
            <person name="Xin Y."/>
            <person name="Zou X."/>
            <person name="Han Y."/>
            <person name="Worley K."/>
            <person name="Muzny D."/>
            <person name="Gibbs R."/>
        </authorList>
    </citation>
    <scope>NUCLEOTIDE SEQUENCE</scope>
    <source>
        <strain evidence="2">Sampled in the wild</strain>
    </source>
</reference>
<dbReference type="Pfam" id="PF10419">
    <property type="entry name" value="TFIIIC_sub6"/>
    <property type="match status" value="1"/>
</dbReference>
<accession>A0A8K0P7C2</accession>
<dbReference type="GO" id="GO:0006383">
    <property type="term" value="P:transcription by RNA polymerase III"/>
    <property type="evidence" value="ECO:0007669"/>
    <property type="project" value="InterPro"/>
</dbReference>
<gene>
    <name evidence="2" type="ORF">J437_LFUL015757</name>
</gene>
<evidence type="ECO:0000313" key="2">
    <source>
        <dbReference type="EMBL" id="KAG8236571.1"/>
    </source>
</evidence>
<dbReference type="Gene3D" id="2.60.40.4370">
    <property type="match status" value="1"/>
</dbReference>
<dbReference type="PANTHER" id="PTHR21860:SF2">
    <property type="entry name" value="GENERAL TRANSCRIPTION FACTOR 3C POLYPEPTIDE 6"/>
    <property type="match status" value="1"/>
</dbReference>
<dbReference type="InterPro" id="IPR042771">
    <property type="entry name" value="GTF3C6-like"/>
</dbReference>
<dbReference type="PANTHER" id="PTHR21860">
    <property type="entry name" value="TRANSCRIPTION INITIATION FACTOR IIIC TFIIIC , POLYPEPTIDE 6-RELATED"/>
    <property type="match status" value="1"/>
</dbReference>
<dbReference type="AlphaFoldDB" id="A0A8K0P7C2"/>